<evidence type="ECO:0000259" key="1">
    <source>
        <dbReference type="Pfam" id="PF13004"/>
    </source>
</evidence>
<dbReference type="Proteomes" id="UP001596023">
    <property type="component" value="Unassembled WGS sequence"/>
</dbReference>
<evidence type="ECO:0000313" key="2">
    <source>
        <dbReference type="EMBL" id="MFC4677135.1"/>
    </source>
</evidence>
<dbReference type="Pfam" id="PF13004">
    <property type="entry name" value="BACON"/>
    <property type="match status" value="2"/>
</dbReference>
<evidence type="ECO:0000313" key="3">
    <source>
        <dbReference type="Proteomes" id="UP001596023"/>
    </source>
</evidence>
<dbReference type="CDD" id="cd14948">
    <property type="entry name" value="BACON"/>
    <property type="match status" value="1"/>
</dbReference>
<dbReference type="InterPro" id="IPR013783">
    <property type="entry name" value="Ig-like_fold"/>
</dbReference>
<dbReference type="EMBL" id="JBHSGN010000181">
    <property type="protein sequence ID" value="MFC4677135.1"/>
    <property type="molecule type" value="Genomic_DNA"/>
</dbReference>
<dbReference type="RefSeq" id="WP_380002028.1">
    <property type="nucleotide sequence ID" value="NZ_JBHSGN010000181.1"/>
</dbReference>
<feature type="domain" description="BACON" evidence="1">
    <location>
        <begin position="115"/>
        <end position="162"/>
    </location>
</feature>
<keyword evidence="3" id="KW-1185">Reference proteome</keyword>
<dbReference type="Gene3D" id="2.60.40.10">
    <property type="entry name" value="Immunoglobulins"/>
    <property type="match status" value="2"/>
</dbReference>
<protein>
    <submittedName>
        <fullName evidence="2">BACON domain-containing protein</fullName>
    </submittedName>
</protein>
<accession>A0ABV9L447</accession>
<gene>
    <name evidence="2" type="ORF">ACFO6W_25975</name>
</gene>
<dbReference type="InterPro" id="IPR024361">
    <property type="entry name" value="BACON"/>
</dbReference>
<organism evidence="2 3">
    <name type="scientific">Dysgonomonas termitidis</name>
    <dbReference type="NCBI Taxonomy" id="1516126"/>
    <lineage>
        <taxon>Bacteria</taxon>
        <taxon>Pseudomonadati</taxon>
        <taxon>Bacteroidota</taxon>
        <taxon>Bacteroidia</taxon>
        <taxon>Bacteroidales</taxon>
        <taxon>Dysgonomonadaceae</taxon>
        <taxon>Dysgonomonas</taxon>
    </lineage>
</organism>
<sequence length="189" mass="19206">MATKQKIIITGIEDGVAWQAVSNQEWLKVTDIVATAVEDSFNVSVDPNSASEVRTGIVTVIPSDNGTNGLVNVSQQGAVIYTLSISPTTKSSPAAGETFAITVTSNTSWTVSLPGWCTANVTSGTGNGTINVTVTGNTGGQRIGNIVVTAGTLNAACAVTQAAYVAPNISISPTTRSSPAAGETFTITV</sequence>
<feature type="domain" description="BACON" evidence="1">
    <location>
        <begin position="17"/>
        <end position="75"/>
    </location>
</feature>
<comment type="caution">
    <text evidence="2">The sequence shown here is derived from an EMBL/GenBank/DDBJ whole genome shotgun (WGS) entry which is preliminary data.</text>
</comment>
<feature type="non-terminal residue" evidence="2">
    <location>
        <position position="189"/>
    </location>
</feature>
<name>A0ABV9L447_9BACT</name>
<proteinExistence type="predicted"/>
<reference evidence="3" key="1">
    <citation type="journal article" date="2019" name="Int. J. Syst. Evol. Microbiol.">
        <title>The Global Catalogue of Microorganisms (GCM) 10K type strain sequencing project: providing services to taxonomists for standard genome sequencing and annotation.</title>
        <authorList>
            <consortium name="The Broad Institute Genomics Platform"/>
            <consortium name="The Broad Institute Genome Sequencing Center for Infectious Disease"/>
            <person name="Wu L."/>
            <person name="Ma J."/>
        </authorList>
    </citation>
    <scope>NUCLEOTIDE SEQUENCE [LARGE SCALE GENOMIC DNA]</scope>
    <source>
        <strain evidence="3">CCUG 66188</strain>
    </source>
</reference>